<protein>
    <submittedName>
        <fullName evidence="1">Uncharacterized protein</fullName>
    </submittedName>
</protein>
<evidence type="ECO:0000313" key="5">
    <source>
        <dbReference type="EMBL" id="CAH8249826.1"/>
    </source>
</evidence>
<dbReference type="RefSeq" id="WP_213431369.1">
    <property type="nucleotide sequence ID" value="NZ_AP031286.1"/>
</dbReference>
<dbReference type="EMBL" id="CALYLO010000018">
    <property type="protein sequence ID" value="CAH8249603.1"/>
    <property type="molecule type" value="Genomic_DNA"/>
</dbReference>
<dbReference type="EMBL" id="CALYLO010000005">
    <property type="protein sequence ID" value="CAH8246340.1"/>
    <property type="molecule type" value="Genomic_DNA"/>
</dbReference>
<name>A0ABM9G3N0_9BACL</name>
<evidence type="ECO:0000313" key="4">
    <source>
        <dbReference type="EMBL" id="CAH8249700.1"/>
    </source>
</evidence>
<keyword evidence="7" id="KW-1185">Reference proteome</keyword>
<dbReference type="EMBL" id="CALYLO010000021">
    <property type="protein sequence ID" value="CAH8249911.1"/>
    <property type="molecule type" value="Genomic_DNA"/>
</dbReference>
<organism evidence="1 7">
    <name type="scientific">Paenibacillus melissococcoides</name>
    <dbReference type="NCBI Taxonomy" id="2912268"/>
    <lineage>
        <taxon>Bacteria</taxon>
        <taxon>Bacillati</taxon>
        <taxon>Bacillota</taxon>
        <taxon>Bacilli</taxon>
        <taxon>Bacillales</taxon>
        <taxon>Paenibacillaceae</taxon>
        <taxon>Paenibacillus</taxon>
    </lineage>
</organism>
<dbReference type="EMBL" id="CALYLO010000009">
    <property type="protein sequence ID" value="CAH8248062.1"/>
    <property type="molecule type" value="Genomic_DNA"/>
</dbReference>
<evidence type="ECO:0000313" key="1">
    <source>
        <dbReference type="EMBL" id="CAH8246340.1"/>
    </source>
</evidence>
<accession>A0ABM9G3N0</accession>
<evidence type="ECO:0000313" key="7">
    <source>
        <dbReference type="Proteomes" id="UP001154322"/>
    </source>
</evidence>
<comment type="caution">
    <text evidence="1">The sequence shown here is derived from an EMBL/GenBank/DDBJ whole genome shotgun (WGS) entry which is preliminary data.</text>
</comment>
<evidence type="ECO:0000313" key="6">
    <source>
        <dbReference type="EMBL" id="CAH8249911.1"/>
    </source>
</evidence>
<dbReference type="EMBL" id="CALYLO010000019">
    <property type="protein sequence ID" value="CAH8249826.1"/>
    <property type="molecule type" value="Genomic_DNA"/>
</dbReference>
<dbReference type="Proteomes" id="UP001154322">
    <property type="component" value="Unassembled WGS sequence"/>
</dbReference>
<proteinExistence type="predicted"/>
<sequence length="62" mass="7278">MTEYDYKKITTYTLTPQQLEAERKRLDALKPRARDYKGKTAILAPQLGHNGKYLRKGGEWYC</sequence>
<evidence type="ECO:0000313" key="2">
    <source>
        <dbReference type="EMBL" id="CAH8248062.1"/>
    </source>
</evidence>
<reference evidence="1" key="1">
    <citation type="submission" date="2022-06" db="EMBL/GenBank/DDBJ databases">
        <authorList>
            <person name="Dietemann V."/>
            <person name="Ory F."/>
            <person name="Dainat B."/>
            <person name="Oberhansli S."/>
        </authorList>
    </citation>
    <scope>NUCLEOTIDE SEQUENCE</scope>
    <source>
        <strain evidence="1">Ena-SAMPLE-TAB-26-04-2022-14:26:32:270-5432</strain>
    </source>
</reference>
<evidence type="ECO:0000313" key="3">
    <source>
        <dbReference type="EMBL" id="CAH8249603.1"/>
    </source>
</evidence>
<dbReference type="EMBL" id="CALYLO010000018">
    <property type="protein sequence ID" value="CAH8249700.1"/>
    <property type="molecule type" value="Genomic_DNA"/>
</dbReference>
<gene>
    <name evidence="1" type="ORF">WJ0W_003575</name>
    <name evidence="2" type="ORF">WJ0W_005317</name>
    <name evidence="3" type="ORF">WJ0W_006788</name>
    <name evidence="4" type="ORF">WJ0W_006884</name>
    <name evidence="5" type="ORF">WJ0W_007010</name>
    <name evidence="6" type="ORF">WJ0W_007097</name>
</gene>